<dbReference type="PANTHER" id="PTHR12526">
    <property type="entry name" value="GLYCOSYLTRANSFERASE"/>
    <property type="match status" value="1"/>
</dbReference>
<dbReference type="SUPFAM" id="SSF53756">
    <property type="entry name" value="UDP-Glycosyltransferase/glycogen phosphorylase"/>
    <property type="match status" value="1"/>
</dbReference>
<dbReference type="CDD" id="cd03811">
    <property type="entry name" value="GT4_GT28_WabH-like"/>
    <property type="match status" value="1"/>
</dbReference>
<evidence type="ECO:0000259" key="1">
    <source>
        <dbReference type="Pfam" id="PF00534"/>
    </source>
</evidence>
<organism evidence="2">
    <name type="scientific">uncultured Bacillota bacterium</name>
    <dbReference type="NCBI Taxonomy" id="344338"/>
    <lineage>
        <taxon>Bacteria</taxon>
        <taxon>Bacillati</taxon>
        <taxon>Bacillota</taxon>
        <taxon>environmental samples</taxon>
    </lineage>
</organism>
<proteinExistence type="predicted"/>
<evidence type="ECO:0000313" key="2">
    <source>
        <dbReference type="EMBL" id="QGT51264.1"/>
    </source>
</evidence>
<dbReference type="GO" id="GO:0016757">
    <property type="term" value="F:glycosyltransferase activity"/>
    <property type="evidence" value="ECO:0007669"/>
    <property type="project" value="InterPro"/>
</dbReference>
<dbReference type="InterPro" id="IPR001296">
    <property type="entry name" value="Glyco_trans_1"/>
</dbReference>
<sequence>MKKILIMNNNMQIGGIQRALANLLPEIADKYEVSLFLLNPEGELLKEIPENVRVITANRFVRVLGMSHAQAKDKGFFTMLWRGFLVIMTRIFKTKTVFGFLSRMEKPDGVYDAAISYMQNGAPDCFYGGCAELVLNAVKAEKKICFIHCDFENYEGRCRYNIDTLKRFDKIAAVSDSVKRQFLKVVPTLQDRTVTVHNCYHAERIIKLSKAYEAPRASGKINIFSAARLSAEKGIARMIPILGSIRDAGVDFVWRIAGDGADRENIKGLISQYKLEERVILLGTLDNPYPYFSAADVLLVPSYDEAAPMVFGEAAILNLPIFTTDTASAREMVGLPGIGRVMPNDDKAILRDLKELFTNFNELKFDKKTPNNRDAVKEFDNLIMGEDSD</sequence>
<gene>
    <name evidence="2" type="ORF">Firmicute1046_3400</name>
</gene>
<keyword evidence="2" id="KW-0808">Transferase</keyword>
<reference evidence="2" key="1">
    <citation type="journal article" date="2020" name="J. ISSAAS">
        <title>Lactobacilli and other gastrointestinal microbiota of Peromyscus leucopus, reservoir host for agents of Lyme disease and other zoonoses in North America.</title>
        <authorList>
            <person name="Milovic A."/>
            <person name="Bassam K."/>
            <person name="Shao H."/>
            <person name="Chatzistamou I."/>
            <person name="Tufts D.M."/>
            <person name="Diuk-Wasser M."/>
            <person name="Barbour A.G."/>
        </authorList>
    </citation>
    <scope>NUCLEOTIDE SEQUENCE</scope>
    <source>
        <strain evidence="2">LL40</strain>
    </source>
</reference>
<dbReference type="Gene3D" id="3.40.50.2000">
    <property type="entry name" value="Glycogen Phosphorylase B"/>
    <property type="match status" value="2"/>
</dbReference>
<dbReference type="EMBL" id="MN577573">
    <property type="protein sequence ID" value="QGT51264.1"/>
    <property type="molecule type" value="Genomic_DNA"/>
</dbReference>
<dbReference type="Pfam" id="PF00534">
    <property type="entry name" value="Glycos_transf_1"/>
    <property type="match status" value="1"/>
</dbReference>
<accession>A0A650EQN0</accession>
<protein>
    <submittedName>
        <fullName evidence="2">Glycosyl transferase</fullName>
    </submittedName>
</protein>
<dbReference type="AlphaFoldDB" id="A0A650EQN0"/>
<name>A0A650EQN0_9FIRM</name>
<feature type="domain" description="Glycosyl transferase family 1" evidence="1">
    <location>
        <begin position="217"/>
        <end position="359"/>
    </location>
</feature>